<feature type="domain" description="Lipocalin-like" evidence="2">
    <location>
        <begin position="36"/>
        <end position="135"/>
    </location>
</feature>
<keyword evidence="4" id="KW-1185">Reference proteome</keyword>
<name>A0A0X3AMN4_9FLAO</name>
<dbReference type="AlphaFoldDB" id="A0A0X3AMN4"/>
<keyword evidence="1" id="KW-0732">Signal</keyword>
<evidence type="ECO:0000256" key="1">
    <source>
        <dbReference type="SAM" id="SignalP"/>
    </source>
</evidence>
<dbReference type="PROSITE" id="PS51257">
    <property type="entry name" value="PROKAR_LIPOPROTEIN"/>
    <property type="match status" value="1"/>
</dbReference>
<dbReference type="OrthoDB" id="1121756at2"/>
<organism evidence="3 4">
    <name type="scientific">Apibacter mensalis</name>
    <dbReference type="NCBI Taxonomy" id="1586267"/>
    <lineage>
        <taxon>Bacteria</taxon>
        <taxon>Pseudomonadati</taxon>
        <taxon>Bacteroidota</taxon>
        <taxon>Flavobacteriia</taxon>
        <taxon>Flavobacteriales</taxon>
        <taxon>Weeksellaceae</taxon>
        <taxon>Apibacter</taxon>
    </lineage>
</organism>
<accession>A0A0X3AMN4</accession>
<dbReference type="InterPro" id="IPR024311">
    <property type="entry name" value="Lipocalin-like"/>
</dbReference>
<dbReference type="Proteomes" id="UP000182761">
    <property type="component" value="Unassembled WGS sequence"/>
</dbReference>
<reference evidence="3 4" key="1">
    <citation type="submission" date="2016-01" db="EMBL/GenBank/DDBJ databases">
        <authorList>
            <person name="McClelland M."/>
            <person name="Jain A."/>
            <person name="Saraogi P."/>
            <person name="Mendelson R."/>
            <person name="Westerman R."/>
            <person name="SanMiguel P."/>
            <person name="Csonka L."/>
        </authorList>
    </citation>
    <scope>NUCLEOTIDE SEQUENCE [LARGE SCALE GENOMIC DNA]</scope>
    <source>
        <strain evidence="3 4">R-53146</strain>
    </source>
</reference>
<evidence type="ECO:0000313" key="4">
    <source>
        <dbReference type="Proteomes" id="UP000182761"/>
    </source>
</evidence>
<dbReference type="Pfam" id="PF13648">
    <property type="entry name" value="Lipocalin_4"/>
    <property type="match status" value="1"/>
</dbReference>
<protein>
    <submittedName>
        <fullName evidence="3">Lipocalin-like domain-containing protein</fullName>
    </submittedName>
</protein>
<dbReference type="RefSeq" id="WP_055424822.1">
    <property type="nucleotide sequence ID" value="NZ_FCOR01000002.1"/>
</dbReference>
<evidence type="ECO:0000313" key="3">
    <source>
        <dbReference type="EMBL" id="CVK15594.1"/>
    </source>
</evidence>
<feature type="signal peptide" evidence="1">
    <location>
        <begin position="1"/>
        <end position="25"/>
    </location>
</feature>
<sequence>MKKLMILGILSMFIFYSCSTSNSVALDRSSQRDVRGTWNLDRVSYSENMVKVKAFDEYDAQCLKNSVWYFIANNNKGNFTLQGGNTCPALTQNFTWYIDKQNMLVLKLLNEGDRARKVTTGTTYLYEILSENEFKLSQVISGVTITYHFSKLASGKLK</sequence>
<dbReference type="EMBL" id="FCOR01000002">
    <property type="protein sequence ID" value="CVK15594.1"/>
    <property type="molecule type" value="Genomic_DNA"/>
</dbReference>
<proteinExistence type="predicted"/>
<dbReference type="STRING" id="1586267.GCA_001418685_00420"/>
<evidence type="ECO:0000259" key="2">
    <source>
        <dbReference type="Pfam" id="PF13648"/>
    </source>
</evidence>
<feature type="chain" id="PRO_5007049752" evidence="1">
    <location>
        <begin position="26"/>
        <end position="158"/>
    </location>
</feature>
<gene>
    <name evidence="3" type="ORF">Ga0061079_102140</name>
</gene>